<dbReference type="Gene3D" id="1.10.110.10">
    <property type="entry name" value="Plant lipid-transfer and hydrophobic proteins"/>
    <property type="match status" value="1"/>
</dbReference>
<dbReference type="Gramene" id="AUR62028707-RA">
    <property type="protein sequence ID" value="AUR62028707-RA:cds"/>
    <property type="gene ID" value="AUR62028707"/>
</dbReference>
<dbReference type="InterPro" id="IPR016140">
    <property type="entry name" value="Bifunc_inhib/LTP/seed_store"/>
</dbReference>
<feature type="domain" description="Bifunctional inhibitor/plant lipid transfer protein/seed storage helical" evidence="2">
    <location>
        <begin position="33"/>
        <end position="91"/>
    </location>
</feature>
<dbReference type="AlphaFoldDB" id="A0A803MFW3"/>
<protein>
    <recommendedName>
        <fullName evidence="2">Bifunctional inhibitor/plant lipid transfer protein/seed storage helical domain-containing protein</fullName>
    </recommendedName>
</protein>
<feature type="chain" id="PRO_5030833427" description="Bifunctional inhibitor/plant lipid transfer protein/seed storage helical domain-containing protein" evidence="1">
    <location>
        <begin position="18"/>
        <end position="98"/>
    </location>
</feature>
<evidence type="ECO:0000313" key="4">
    <source>
        <dbReference type="Proteomes" id="UP000596660"/>
    </source>
</evidence>
<dbReference type="EnsemblPlants" id="AUR62028707-RA">
    <property type="protein sequence ID" value="AUR62028707-RA:cds"/>
    <property type="gene ID" value="AUR62028707"/>
</dbReference>
<dbReference type="Pfam" id="PF14368">
    <property type="entry name" value="LTP_2"/>
    <property type="match status" value="1"/>
</dbReference>
<name>A0A803MFW3_CHEQI</name>
<evidence type="ECO:0000256" key="1">
    <source>
        <dbReference type="SAM" id="SignalP"/>
    </source>
</evidence>
<dbReference type="InterPro" id="IPR036312">
    <property type="entry name" value="Bifun_inhib/LTP/seed_sf"/>
</dbReference>
<reference evidence="3" key="1">
    <citation type="journal article" date="2017" name="Nature">
        <title>The genome of Chenopodium quinoa.</title>
        <authorList>
            <person name="Jarvis D.E."/>
            <person name="Ho Y.S."/>
            <person name="Lightfoot D.J."/>
            <person name="Schmoeckel S.M."/>
            <person name="Li B."/>
            <person name="Borm T.J.A."/>
            <person name="Ohyanagi H."/>
            <person name="Mineta K."/>
            <person name="Michell C.T."/>
            <person name="Saber N."/>
            <person name="Kharbatia N.M."/>
            <person name="Rupper R.R."/>
            <person name="Sharp A.R."/>
            <person name="Dally N."/>
            <person name="Boughton B.A."/>
            <person name="Woo Y.H."/>
            <person name="Gao G."/>
            <person name="Schijlen E.G.W.M."/>
            <person name="Guo X."/>
            <person name="Momin A.A."/>
            <person name="Negrao S."/>
            <person name="Al-Babili S."/>
            <person name="Gehring C."/>
            <person name="Roessner U."/>
            <person name="Jung C."/>
            <person name="Murphy K."/>
            <person name="Arold S.T."/>
            <person name="Gojobori T."/>
            <person name="van der Linden C.G."/>
            <person name="van Loo E.N."/>
            <person name="Jellen E.N."/>
            <person name="Maughan P.J."/>
            <person name="Tester M."/>
        </authorList>
    </citation>
    <scope>NUCLEOTIDE SEQUENCE [LARGE SCALE GENOMIC DNA]</scope>
    <source>
        <strain evidence="3">cv. PI 614886</strain>
    </source>
</reference>
<keyword evidence="4" id="KW-1185">Reference proteome</keyword>
<organism evidence="3 4">
    <name type="scientific">Chenopodium quinoa</name>
    <name type="common">Quinoa</name>
    <dbReference type="NCBI Taxonomy" id="63459"/>
    <lineage>
        <taxon>Eukaryota</taxon>
        <taxon>Viridiplantae</taxon>
        <taxon>Streptophyta</taxon>
        <taxon>Embryophyta</taxon>
        <taxon>Tracheophyta</taxon>
        <taxon>Spermatophyta</taxon>
        <taxon>Magnoliopsida</taxon>
        <taxon>eudicotyledons</taxon>
        <taxon>Gunneridae</taxon>
        <taxon>Pentapetalae</taxon>
        <taxon>Caryophyllales</taxon>
        <taxon>Chenopodiaceae</taxon>
        <taxon>Chenopodioideae</taxon>
        <taxon>Atripliceae</taxon>
        <taxon>Chenopodium</taxon>
    </lineage>
</organism>
<sequence>MLLMTVIGMVMTDQVLTVEWPPDLCGFYFKDFVVFCGPALINPGKPSKDCCNVIGDGDPECLCKFASSPILPEIPIDKDCYLATLTNCGLPKCTPPPI</sequence>
<dbReference type="SUPFAM" id="SSF47699">
    <property type="entry name" value="Bifunctional inhibitor/lipid-transfer protein/seed storage 2S albumin"/>
    <property type="match status" value="1"/>
</dbReference>
<proteinExistence type="predicted"/>
<evidence type="ECO:0000313" key="3">
    <source>
        <dbReference type="EnsemblPlants" id="AUR62028707-RA:cds"/>
    </source>
</evidence>
<feature type="signal peptide" evidence="1">
    <location>
        <begin position="1"/>
        <end position="17"/>
    </location>
</feature>
<dbReference type="Proteomes" id="UP000596660">
    <property type="component" value="Unplaced"/>
</dbReference>
<accession>A0A803MFW3</accession>
<evidence type="ECO:0000259" key="2">
    <source>
        <dbReference type="Pfam" id="PF14368"/>
    </source>
</evidence>
<keyword evidence="1" id="KW-0732">Signal</keyword>
<reference evidence="3" key="2">
    <citation type="submission" date="2021-03" db="UniProtKB">
        <authorList>
            <consortium name="EnsemblPlants"/>
        </authorList>
    </citation>
    <scope>IDENTIFICATION</scope>
</reference>